<comment type="caution">
    <text evidence="1">The sequence shown here is derived from an EMBL/GenBank/DDBJ whole genome shotgun (WGS) entry which is preliminary data.</text>
</comment>
<accession>A0ABU5H0T2</accession>
<gene>
    <name evidence="1" type="ORF">SYV04_11690</name>
</gene>
<organism evidence="1 2">
    <name type="scientific">Hyalangium rubrum</name>
    <dbReference type="NCBI Taxonomy" id="3103134"/>
    <lineage>
        <taxon>Bacteria</taxon>
        <taxon>Pseudomonadati</taxon>
        <taxon>Myxococcota</taxon>
        <taxon>Myxococcia</taxon>
        <taxon>Myxococcales</taxon>
        <taxon>Cystobacterineae</taxon>
        <taxon>Archangiaceae</taxon>
        <taxon>Hyalangium</taxon>
    </lineage>
</organism>
<keyword evidence="2" id="KW-1185">Reference proteome</keyword>
<evidence type="ECO:0000313" key="2">
    <source>
        <dbReference type="Proteomes" id="UP001291309"/>
    </source>
</evidence>
<dbReference type="RefSeq" id="WP_321545776.1">
    <property type="nucleotide sequence ID" value="NZ_JAXIVS010000003.1"/>
</dbReference>
<dbReference type="Proteomes" id="UP001291309">
    <property type="component" value="Unassembled WGS sequence"/>
</dbReference>
<name>A0ABU5H0T2_9BACT</name>
<evidence type="ECO:0000313" key="1">
    <source>
        <dbReference type="EMBL" id="MDY7227060.1"/>
    </source>
</evidence>
<sequence length="70" mass="7650">MPHKVGQYFSVRDMGIEKAKAGSAQAFRCEGWMGPLLVSGEIKDAGRAPFRRTHGQGWRVAVALRGAGHR</sequence>
<reference evidence="1 2" key="1">
    <citation type="submission" date="2023-12" db="EMBL/GenBank/DDBJ databases">
        <title>the genome sequence of Hyalangium sp. s54d21.</title>
        <authorList>
            <person name="Zhang X."/>
        </authorList>
    </citation>
    <scope>NUCLEOTIDE SEQUENCE [LARGE SCALE GENOMIC DNA]</scope>
    <source>
        <strain evidence="2">s54d21</strain>
    </source>
</reference>
<protein>
    <submittedName>
        <fullName evidence="1">Uncharacterized protein</fullName>
    </submittedName>
</protein>
<dbReference type="EMBL" id="JAXIVS010000003">
    <property type="protein sequence ID" value="MDY7227060.1"/>
    <property type="molecule type" value="Genomic_DNA"/>
</dbReference>
<proteinExistence type="predicted"/>